<dbReference type="STRING" id="553467.SAMN04488063_2184"/>
<name>A0A1I2S8V9_9EURY</name>
<keyword evidence="3" id="KW-1185">Reference proteome</keyword>
<protein>
    <submittedName>
        <fullName evidence="2">Uncharacterized protein</fullName>
    </submittedName>
</protein>
<dbReference type="RefSeq" id="WP_092892070.1">
    <property type="nucleotide sequence ID" value="NZ_FOOQ01000002.1"/>
</dbReference>
<accession>A0A1I2S8V9</accession>
<feature type="transmembrane region" description="Helical" evidence="1">
    <location>
        <begin position="117"/>
        <end position="139"/>
    </location>
</feature>
<keyword evidence="1" id="KW-0472">Membrane</keyword>
<evidence type="ECO:0000313" key="3">
    <source>
        <dbReference type="Proteomes" id="UP000198876"/>
    </source>
</evidence>
<keyword evidence="1" id="KW-1133">Transmembrane helix</keyword>
<proteinExistence type="predicted"/>
<keyword evidence="1" id="KW-0812">Transmembrane</keyword>
<dbReference type="OrthoDB" id="308169at2157"/>
<reference evidence="3" key="1">
    <citation type="submission" date="2016-10" db="EMBL/GenBank/DDBJ databases">
        <authorList>
            <person name="Varghese N."/>
            <person name="Submissions S."/>
        </authorList>
    </citation>
    <scope>NUCLEOTIDE SEQUENCE [LARGE SCALE GENOMIC DNA]</scope>
    <source>
        <strain evidence="3">CGMCC 1.7739</strain>
    </source>
</reference>
<dbReference type="Proteomes" id="UP000198876">
    <property type="component" value="Unassembled WGS sequence"/>
</dbReference>
<gene>
    <name evidence="2" type="ORF">SAMN04488063_2184</name>
</gene>
<sequence>MSLPDRVVRSDRRNTVLGWALTGAVALGGVESLLTGSVVWGGFALVVAAVTAAPALSARDWTVIVPWPLPLFAALAVLVRAFDAYPEIAGYVGIATLALVVVVELDAFTPVEMSRRFAVGFAVLTTMAFQGLWTVAQFYSDRWFGTALLRSQTELQWDYVAVTAVGLVMGVVFERYLEQSARSDPAERPSDSGGAS</sequence>
<feature type="transmembrane region" description="Helical" evidence="1">
    <location>
        <begin position="63"/>
        <end position="82"/>
    </location>
</feature>
<evidence type="ECO:0000256" key="1">
    <source>
        <dbReference type="SAM" id="Phobius"/>
    </source>
</evidence>
<organism evidence="2 3">
    <name type="scientific">Halopelagius inordinatus</name>
    <dbReference type="NCBI Taxonomy" id="553467"/>
    <lineage>
        <taxon>Archaea</taxon>
        <taxon>Methanobacteriati</taxon>
        <taxon>Methanobacteriota</taxon>
        <taxon>Stenosarchaea group</taxon>
        <taxon>Halobacteria</taxon>
        <taxon>Halobacteriales</taxon>
        <taxon>Haloferacaceae</taxon>
    </lineage>
</organism>
<feature type="transmembrane region" description="Helical" evidence="1">
    <location>
        <begin position="38"/>
        <end position="56"/>
    </location>
</feature>
<feature type="transmembrane region" description="Helical" evidence="1">
    <location>
        <begin position="159"/>
        <end position="177"/>
    </location>
</feature>
<dbReference type="EMBL" id="FOOQ01000002">
    <property type="protein sequence ID" value="SFG48119.1"/>
    <property type="molecule type" value="Genomic_DNA"/>
</dbReference>
<feature type="transmembrane region" description="Helical" evidence="1">
    <location>
        <begin position="88"/>
        <end position="105"/>
    </location>
</feature>
<dbReference type="AlphaFoldDB" id="A0A1I2S8V9"/>
<evidence type="ECO:0000313" key="2">
    <source>
        <dbReference type="EMBL" id="SFG48119.1"/>
    </source>
</evidence>